<dbReference type="GO" id="GO:0030288">
    <property type="term" value="C:outer membrane-bounded periplasmic space"/>
    <property type="evidence" value="ECO:0007669"/>
    <property type="project" value="TreeGrafter"/>
</dbReference>
<keyword evidence="1" id="KW-0378">Hydrolase</keyword>
<keyword evidence="4" id="KW-1185">Reference proteome</keyword>
<dbReference type="Proteomes" id="UP000298009">
    <property type="component" value="Unassembled WGS sequence"/>
</dbReference>
<reference evidence="3" key="1">
    <citation type="journal article" date="2019" name="PLoS Negl. Trop. Dis.">
        <title>Revisiting the worldwide diversity of Leptospira species in the environment.</title>
        <authorList>
            <person name="Vincent A.T."/>
            <person name="Schiettekatte O."/>
            <person name="Bourhy P."/>
            <person name="Veyrier F.J."/>
            <person name="Picardeau M."/>
        </authorList>
    </citation>
    <scope>NUCLEOTIDE SEQUENCE [LARGE SCALE GENOMIC DNA]</scope>
    <source>
        <strain evidence="3">201800287</strain>
    </source>
</reference>
<protein>
    <submittedName>
        <fullName evidence="3">N-acetylmuramoyl-L-alanine amidase</fullName>
    </submittedName>
</protein>
<dbReference type="OrthoDB" id="340960at2"/>
<organism evidence="3 4">
    <name type="scientific">Leptospira noumeaensis</name>
    <dbReference type="NCBI Taxonomy" id="2484964"/>
    <lineage>
        <taxon>Bacteria</taxon>
        <taxon>Pseudomonadati</taxon>
        <taxon>Spirochaetota</taxon>
        <taxon>Spirochaetia</taxon>
        <taxon>Leptospirales</taxon>
        <taxon>Leptospiraceae</taxon>
        <taxon>Leptospira</taxon>
    </lineage>
</organism>
<keyword evidence="2" id="KW-1133">Transmembrane helix</keyword>
<dbReference type="EMBL" id="RQFK01000011">
    <property type="protein sequence ID" value="TGK87015.1"/>
    <property type="molecule type" value="Genomic_DNA"/>
</dbReference>
<dbReference type="PANTHER" id="PTHR30404">
    <property type="entry name" value="N-ACETYLMURAMOYL-L-ALANINE AMIDASE"/>
    <property type="match status" value="1"/>
</dbReference>
<comment type="caution">
    <text evidence="3">The sequence shown here is derived from an EMBL/GenBank/DDBJ whole genome shotgun (WGS) entry which is preliminary data.</text>
</comment>
<evidence type="ECO:0000313" key="3">
    <source>
        <dbReference type="EMBL" id="TGK87015.1"/>
    </source>
</evidence>
<accession>A0A4R9IGE2</accession>
<proteinExistence type="predicted"/>
<keyword evidence="2" id="KW-0812">Transmembrane</keyword>
<dbReference type="RefSeq" id="WP_135600615.1">
    <property type="nucleotide sequence ID" value="NZ_RQFK01000011.1"/>
</dbReference>
<gene>
    <name evidence="3" type="ORF">EHQ24_05325</name>
</gene>
<evidence type="ECO:0000313" key="4">
    <source>
        <dbReference type="Proteomes" id="UP000298009"/>
    </source>
</evidence>
<name>A0A4R9IGE2_9LEPT</name>
<dbReference type="InterPro" id="IPR050695">
    <property type="entry name" value="N-acetylmuramoyl_amidase_3"/>
</dbReference>
<dbReference type="PANTHER" id="PTHR30404:SF0">
    <property type="entry name" value="N-ACETYLMURAMOYL-L-ALANINE AMIDASE AMIC"/>
    <property type="match status" value="1"/>
</dbReference>
<evidence type="ECO:0000256" key="2">
    <source>
        <dbReference type="SAM" id="Phobius"/>
    </source>
</evidence>
<sequence length="449" mass="51310">MTIVVVLSSLLFRKLIFFFIFVSIPFSLGAVPVFRIVVDPGHGGVAKDPKAQHGDKYDSVTQTYLETYKQGTEHGGVTERKVVLDLAKEVHRILKLTETEVGWKEFEGYLKLFSKTSDFQRVILESKLTRESSFDDDPASDDPNAAYRLYDFPDPKTGVRRKGRLSKINEQKPQLVLSLHLNPASKGQTGGMGAVLTPGYKTFAKLKKISDKKSSANSFTNGPWSEWLIFQSGWSKLENAIADTWIYFHGYWSKKNGKDTDLTKFEGYRQNMVSWRYADDANWEKQIGKQGPYAKDHESFSETGKFWEREKGKKEEWRREGGKEGFGGDNHYVTKELMRFVQYGLPVQLKEKNSPYPELGPIQKPYISTYSLPTYTNALCAFIEIGYVNRSRDVKYLTQNKKETAISLAVGIYSLFVGLDVKKINSLPYNPKGKKVNLERYETYFDDVL</sequence>
<dbReference type="Gene3D" id="3.40.630.40">
    <property type="entry name" value="Zn-dependent exopeptidases"/>
    <property type="match status" value="1"/>
</dbReference>
<keyword evidence="2" id="KW-0472">Membrane</keyword>
<dbReference type="GO" id="GO:0008745">
    <property type="term" value="F:N-acetylmuramoyl-L-alanine amidase activity"/>
    <property type="evidence" value="ECO:0007669"/>
    <property type="project" value="TreeGrafter"/>
</dbReference>
<feature type="transmembrane region" description="Helical" evidence="2">
    <location>
        <begin position="15"/>
        <end position="38"/>
    </location>
</feature>
<evidence type="ECO:0000256" key="1">
    <source>
        <dbReference type="ARBA" id="ARBA00022801"/>
    </source>
</evidence>
<dbReference type="AlphaFoldDB" id="A0A4R9IGE2"/>